<dbReference type="InParanoid" id="S2JIF0"/>
<dbReference type="GO" id="GO:0005737">
    <property type="term" value="C:cytoplasm"/>
    <property type="evidence" value="ECO:0007669"/>
    <property type="project" value="TreeGrafter"/>
</dbReference>
<dbReference type="AlphaFoldDB" id="S2JIF0"/>
<reference evidence="3" key="1">
    <citation type="submission" date="2013-05" db="EMBL/GenBank/DDBJ databases">
        <title>The Genome sequence of Mucor circinelloides f. circinelloides 1006PhL.</title>
        <authorList>
            <consortium name="The Broad Institute Genomics Platform"/>
            <person name="Cuomo C."/>
            <person name="Earl A."/>
            <person name="Findley K."/>
            <person name="Lee S.C."/>
            <person name="Walker B."/>
            <person name="Young S."/>
            <person name="Zeng Q."/>
            <person name="Gargeya S."/>
            <person name="Fitzgerald M."/>
            <person name="Haas B."/>
            <person name="Abouelleil A."/>
            <person name="Allen A.W."/>
            <person name="Alvarado L."/>
            <person name="Arachchi H.M."/>
            <person name="Berlin A.M."/>
            <person name="Chapman S.B."/>
            <person name="Gainer-Dewar J."/>
            <person name="Goldberg J."/>
            <person name="Griggs A."/>
            <person name="Gujja S."/>
            <person name="Hansen M."/>
            <person name="Howarth C."/>
            <person name="Imamovic A."/>
            <person name="Ireland A."/>
            <person name="Larimer J."/>
            <person name="McCowan C."/>
            <person name="Murphy C."/>
            <person name="Pearson M."/>
            <person name="Poon T.W."/>
            <person name="Priest M."/>
            <person name="Roberts A."/>
            <person name="Saif S."/>
            <person name="Shea T."/>
            <person name="Sisk P."/>
            <person name="Sykes S."/>
            <person name="Wortman J."/>
            <person name="Nusbaum C."/>
            <person name="Birren B."/>
        </authorList>
    </citation>
    <scope>NUCLEOTIDE SEQUENCE [LARGE SCALE GENOMIC DNA]</scope>
    <source>
        <strain evidence="3">1006PhL</strain>
    </source>
</reference>
<name>S2JIF0_MUCC1</name>
<dbReference type="SMART" id="SM00046">
    <property type="entry name" value="DAGKc"/>
    <property type="match status" value="1"/>
</dbReference>
<evidence type="ECO:0000259" key="1">
    <source>
        <dbReference type="PROSITE" id="PS50146"/>
    </source>
</evidence>
<dbReference type="SUPFAM" id="SSF111331">
    <property type="entry name" value="NAD kinase/diacylglycerol kinase-like"/>
    <property type="match status" value="1"/>
</dbReference>
<dbReference type="eggNOG" id="KOG1116">
    <property type="taxonomic scope" value="Eukaryota"/>
</dbReference>
<dbReference type="PANTHER" id="PTHR12358">
    <property type="entry name" value="SPHINGOSINE KINASE"/>
    <property type="match status" value="1"/>
</dbReference>
<dbReference type="GO" id="GO:0016773">
    <property type="term" value="F:phosphotransferase activity, alcohol group as acceptor"/>
    <property type="evidence" value="ECO:0007669"/>
    <property type="project" value="UniProtKB-ARBA"/>
</dbReference>
<dbReference type="Gene3D" id="2.60.200.40">
    <property type="match status" value="1"/>
</dbReference>
<evidence type="ECO:0000313" key="3">
    <source>
        <dbReference type="Proteomes" id="UP000014254"/>
    </source>
</evidence>
<evidence type="ECO:0000313" key="2">
    <source>
        <dbReference type="EMBL" id="EPB89679.1"/>
    </source>
</evidence>
<dbReference type="STRING" id="1220926.S2JIF0"/>
<dbReference type="InterPro" id="IPR016064">
    <property type="entry name" value="NAD/diacylglycerol_kinase_sf"/>
</dbReference>
<dbReference type="InterPro" id="IPR001206">
    <property type="entry name" value="Diacylglycerol_kinase_cat_dom"/>
</dbReference>
<protein>
    <recommendedName>
        <fullName evidence="1">DAGKc domain-containing protein</fullName>
    </recommendedName>
</protein>
<dbReference type="OMA" id="QAWSRRI"/>
<dbReference type="Pfam" id="PF00781">
    <property type="entry name" value="DAGK_cat"/>
    <property type="match status" value="1"/>
</dbReference>
<dbReference type="InterPro" id="IPR017438">
    <property type="entry name" value="ATP-NAD_kinase_N"/>
</dbReference>
<feature type="domain" description="DAGKc" evidence="1">
    <location>
        <begin position="135"/>
        <end position="277"/>
    </location>
</feature>
<dbReference type="EMBL" id="KE123931">
    <property type="protein sequence ID" value="EPB89679.1"/>
    <property type="molecule type" value="Genomic_DNA"/>
</dbReference>
<dbReference type="InterPro" id="IPR055916">
    <property type="entry name" value="DUF7493"/>
</dbReference>
<proteinExistence type="predicted"/>
<dbReference type="FunCoup" id="S2JIF0">
    <property type="interactions" value="227"/>
</dbReference>
<dbReference type="PANTHER" id="PTHR12358:SF31">
    <property type="entry name" value="ACYLGLYCEROL KINASE, MITOCHONDRIAL"/>
    <property type="match status" value="1"/>
</dbReference>
<keyword evidence="3" id="KW-1185">Reference proteome</keyword>
<dbReference type="VEuPathDB" id="FungiDB:HMPREF1544_03478"/>
<dbReference type="PROSITE" id="PS50146">
    <property type="entry name" value="DAGK"/>
    <property type="match status" value="1"/>
</dbReference>
<dbReference type="GO" id="GO:0001727">
    <property type="term" value="F:lipid kinase activity"/>
    <property type="evidence" value="ECO:0007669"/>
    <property type="project" value="TreeGrafter"/>
</dbReference>
<dbReference type="GO" id="GO:0016020">
    <property type="term" value="C:membrane"/>
    <property type="evidence" value="ECO:0007669"/>
    <property type="project" value="TreeGrafter"/>
</dbReference>
<dbReference type="Pfam" id="PF24321">
    <property type="entry name" value="DUF7493"/>
    <property type="match status" value="1"/>
</dbReference>
<dbReference type="OrthoDB" id="3853857at2759"/>
<dbReference type="Gene3D" id="3.40.50.10330">
    <property type="entry name" value="Probable inorganic polyphosphate/atp-NAD kinase, domain 1"/>
    <property type="match status" value="1"/>
</dbReference>
<accession>S2JIF0</accession>
<dbReference type="Proteomes" id="UP000014254">
    <property type="component" value="Unassembled WGS sequence"/>
</dbReference>
<gene>
    <name evidence="2" type="ORF">HMPREF1544_03478</name>
</gene>
<organism evidence="2 3">
    <name type="scientific">Mucor circinelloides f. circinelloides (strain 1006PhL)</name>
    <name type="common">Mucormycosis agent</name>
    <name type="synonym">Calyptromyces circinelloides</name>
    <dbReference type="NCBI Taxonomy" id="1220926"/>
    <lineage>
        <taxon>Eukaryota</taxon>
        <taxon>Fungi</taxon>
        <taxon>Fungi incertae sedis</taxon>
        <taxon>Mucoromycota</taxon>
        <taxon>Mucoromycotina</taxon>
        <taxon>Mucoromycetes</taxon>
        <taxon>Mucorales</taxon>
        <taxon>Mucorineae</taxon>
        <taxon>Mucoraceae</taxon>
        <taxon>Mucor</taxon>
    </lineage>
</organism>
<dbReference type="InterPro" id="IPR050187">
    <property type="entry name" value="Lipid_Phosphate_FormReg"/>
</dbReference>
<dbReference type="GO" id="GO:0046512">
    <property type="term" value="P:sphingosine biosynthetic process"/>
    <property type="evidence" value="ECO:0007669"/>
    <property type="project" value="TreeGrafter"/>
</dbReference>
<sequence length="502" mass="55443">MSTNTLFVEKLGKQVQIIFDTKSLRIQSDATVIVPQQKKSKKSRSCVCLPTLEANDDLSSSASSSLPIPHRNILHANYNARTNMVQLNVLVADKPSDPESTTQLFKFMYTVKDNEQEKATAFCHNIMTSVYQDLIPEKRLLILINPFGGQSKAKSIFEEKVKPVLEAAKCKLDVQYTEHRYHALEIAKGLDIESCDTIVTVSGDGLIHEVINGFLQRPDAREALQKVSLGLIPAGTSNSLSISMSGEKLGFDATHNALQIIKGRPLALDLCSITYEDNRYFSFLSQSFGIAAYADLGTEHMRWMGDNRTVVGLMQEIFSKSTYQMEASLLIAESDKEKIKQNYKSGLKASEWKSPAVGDGTVQDTIPPLSEPVPENWTTINGDISIFLASNVPLLNRGMLSHPCVSANDGFIDLMLVRGGKGIGKQLSMFTSVDTGKHLDMDMVEYYKVKAFRLKPIVKPGKNAYVAIDGEHASTKQFQVEVHQALGSVLSLNPTFINTNVQ</sequence>